<evidence type="ECO:0000313" key="3">
    <source>
        <dbReference type="EMBL" id="MBO8223304.1"/>
    </source>
</evidence>
<organism evidence="3 4">
    <name type="scientific">Prochlorococcus marinus str. XMU1401</name>
    <dbReference type="NCBI Taxonomy" id="2052594"/>
    <lineage>
        <taxon>Bacteria</taxon>
        <taxon>Bacillati</taxon>
        <taxon>Cyanobacteriota</taxon>
        <taxon>Cyanophyceae</taxon>
        <taxon>Synechococcales</taxon>
        <taxon>Prochlorococcaceae</taxon>
        <taxon>Prochlorococcus</taxon>
    </lineage>
</organism>
<feature type="domain" description="C-methyltransferase" evidence="2">
    <location>
        <begin position="241"/>
        <end position="400"/>
    </location>
</feature>
<dbReference type="GO" id="GO:0008168">
    <property type="term" value="F:methyltransferase activity"/>
    <property type="evidence" value="ECO:0007669"/>
    <property type="project" value="UniProtKB-KW"/>
</dbReference>
<dbReference type="EMBL" id="JAAORC010000002">
    <property type="protein sequence ID" value="MBO8223304.1"/>
    <property type="molecule type" value="Genomic_DNA"/>
</dbReference>
<dbReference type="InterPro" id="IPR013691">
    <property type="entry name" value="MeTrfase_14"/>
</dbReference>
<keyword evidence="3" id="KW-0808">Transferase</keyword>
<name>A0A8I1X4F0_PROMR</name>
<dbReference type="InterPro" id="IPR038576">
    <property type="entry name" value="Methyltransf_Zn-bd_dom_put_sf"/>
</dbReference>
<dbReference type="RefSeq" id="WP_100883949.1">
    <property type="nucleotide sequence ID" value="NZ_JAAORC010000002.1"/>
</dbReference>
<dbReference type="Proteomes" id="UP000666562">
    <property type="component" value="Unassembled WGS sequence"/>
</dbReference>
<sequence length="405" mass="46433">MNCRVSGLDDLKEVINLGDQHYTGYFPKSLQEEVPTGNLSLGISKSSNLLQMMHSFNPEMMYGDNYGYRSGLNQSMVQHLEYLSNYLQSLKSLDSDDVVLDIGSNDGTFLNSIKIDGIKRIGIDPSSKKFRNFYDKNIFTSNKFFSKDEFFSLSDKRASLVVSISMFYDLEDPVKFAKEVNECLSDDGIWFLEQSYMPRMLETISFDTICHEHYEYYSLSTLKNIIEKAGFYLADVIFNDINGGSFGVVCTKNKNLVSDRSKKIIDWVLDYEEKLALNTLKPYLEFSQKVKFFKDTFINLINNIKSDEATISGIGASTKGNVLLQYCKLDANIIDNIGDVNKNKEGCFTPGTKIPIFSEEEVLKKNPDYLLILPWHFKNFFMKRFEKYRLNGGKLIFPLPNIQIL</sequence>
<evidence type="ECO:0000259" key="2">
    <source>
        <dbReference type="Pfam" id="PF08484"/>
    </source>
</evidence>
<dbReference type="PANTHER" id="PTHR43861">
    <property type="entry name" value="TRANS-ACONITATE 2-METHYLTRANSFERASE-RELATED"/>
    <property type="match status" value="1"/>
</dbReference>
<dbReference type="SUPFAM" id="SSF53335">
    <property type="entry name" value="S-adenosyl-L-methionine-dependent methyltransferases"/>
    <property type="match status" value="1"/>
</dbReference>
<dbReference type="Gene3D" id="6.20.50.110">
    <property type="entry name" value="Methyltransferase, zinc-binding domain"/>
    <property type="match status" value="1"/>
</dbReference>
<dbReference type="Pfam" id="PF08484">
    <property type="entry name" value="Methyltransf_14"/>
    <property type="match status" value="1"/>
</dbReference>
<feature type="domain" description="Methyltransferase putative zinc binding" evidence="1">
    <location>
        <begin position="3"/>
        <end position="62"/>
    </location>
</feature>
<dbReference type="PANTHER" id="PTHR43861:SF5">
    <property type="entry name" value="BLL5978 PROTEIN"/>
    <property type="match status" value="1"/>
</dbReference>
<dbReference type="Pfam" id="PF13489">
    <property type="entry name" value="Methyltransf_23"/>
    <property type="match status" value="1"/>
</dbReference>
<dbReference type="Gene3D" id="3.40.50.150">
    <property type="entry name" value="Vaccinia Virus protein VP39"/>
    <property type="match status" value="1"/>
</dbReference>
<dbReference type="GO" id="GO:0032259">
    <property type="term" value="P:methylation"/>
    <property type="evidence" value="ECO:0007669"/>
    <property type="project" value="UniProtKB-KW"/>
</dbReference>
<dbReference type="AlphaFoldDB" id="A0A8I1X4F0"/>
<reference evidence="3" key="1">
    <citation type="submission" date="2020-03" db="EMBL/GenBank/DDBJ databases">
        <title>Genome differentiation and subclade ecological adaptation of Prochlorococcus HLII clade in the global ocean.</title>
        <authorList>
            <person name="Yan W."/>
            <person name="Fen X."/>
            <person name="Zhang W."/>
        </authorList>
    </citation>
    <scope>NUCLEOTIDE SEQUENCE</scope>
    <source>
        <strain evidence="3">XMU1401</strain>
    </source>
</reference>
<proteinExistence type="predicted"/>
<evidence type="ECO:0000259" key="1">
    <source>
        <dbReference type="Pfam" id="PF08421"/>
    </source>
</evidence>
<dbReference type="Pfam" id="PF08421">
    <property type="entry name" value="Methyltransf_13"/>
    <property type="match status" value="1"/>
</dbReference>
<dbReference type="InterPro" id="IPR013630">
    <property type="entry name" value="Methyltransf_Zn-bd_dom_put"/>
</dbReference>
<dbReference type="CDD" id="cd02440">
    <property type="entry name" value="AdoMet_MTases"/>
    <property type="match status" value="1"/>
</dbReference>
<evidence type="ECO:0000313" key="4">
    <source>
        <dbReference type="Proteomes" id="UP000666562"/>
    </source>
</evidence>
<keyword evidence="3" id="KW-0489">Methyltransferase</keyword>
<gene>
    <name evidence="3" type="ORF">HA142_07240</name>
</gene>
<accession>A0A8I1X4F0</accession>
<protein>
    <submittedName>
        <fullName evidence="3">Class I SAM-dependent methyltransferase</fullName>
    </submittedName>
</protein>
<dbReference type="Gene3D" id="3.40.50.720">
    <property type="entry name" value="NAD(P)-binding Rossmann-like Domain"/>
    <property type="match status" value="1"/>
</dbReference>
<dbReference type="InterPro" id="IPR029063">
    <property type="entry name" value="SAM-dependent_MTases_sf"/>
</dbReference>
<comment type="caution">
    <text evidence="3">The sequence shown here is derived from an EMBL/GenBank/DDBJ whole genome shotgun (WGS) entry which is preliminary data.</text>
</comment>